<organism evidence="4 5">
    <name type="scientific">Synchytrium endobioticum</name>
    <dbReference type="NCBI Taxonomy" id="286115"/>
    <lineage>
        <taxon>Eukaryota</taxon>
        <taxon>Fungi</taxon>
        <taxon>Fungi incertae sedis</taxon>
        <taxon>Chytridiomycota</taxon>
        <taxon>Chytridiomycota incertae sedis</taxon>
        <taxon>Chytridiomycetes</taxon>
        <taxon>Synchytriales</taxon>
        <taxon>Synchytriaceae</taxon>
        <taxon>Synchytrium</taxon>
    </lineage>
</organism>
<feature type="compositionally biased region" description="Polar residues" evidence="2">
    <location>
        <begin position="466"/>
        <end position="478"/>
    </location>
</feature>
<dbReference type="EMBL" id="QEAN01000225">
    <property type="protein sequence ID" value="TPX42662.1"/>
    <property type="molecule type" value="Genomic_DNA"/>
</dbReference>
<feature type="compositionally biased region" description="Low complexity" evidence="2">
    <location>
        <begin position="167"/>
        <end position="177"/>
    </location>
</feature>
<feature type="compositionally biased region" description="Low complexity" evidence="2">
    <location>
        <begin position="562"/>
        <end position="584"/>
    </location>
</feature>
<name>A0A507CTZ2_9FUNG</name>
<dbReference type="Proteomes" id="UP000320475">
    <property type="component" value="Unassembled WGS sequence"/>
</dbReference>
<feature type="compositionally biased region" description="Basic and acidic residues" evidence="2">
    <location>
        <begin position="109"/>
        <end position="119"/>
    </location>
</feature>
<dbReference type="AlphaFoldDB" id="A0A507CTZ2"/>
<evidence type="ECO:0000313" key="4">
    <source>
        <dbReference type="EMBL" id="TPX42662.1"/>
    </source>
</evidence>
<evidence type="ECO:0000256" key="2">
    <source>
        <dbReference type="SAM" id="MobiDB-lite"/>
    </source>
</evidence>
<proteinExistence type="predicted"/>
<feature type="region of interest" description="Disordered" evidence="2">
    <location>
        <begin position="99"/>
        <end position="284"/>
    </location>
</feature>
<feature type="region of interest" description="Disordered" evidence="2">
    <location>
        <begin position="540"/>
        <end position="620"/>
    </location>
</feature>
<feature type="compositionally biased region" description="Acidic residues" evidence="2">
    <location>
        <begin position="210"/>
        <end position="222"/>
    </location>
</feature>
<feature type="compositionally biased region" description="Polar residues" evidence="2">
    <location>
        <begin position="146"/>
        <end position="157"/>
    </location>
</feature>
<keyword evidence="5" id="KW-1185">Reference proteome</keyword>
<feature type="compositionally biased region" description="Polar residues" evidence="2">
    <location>
        <begin position="543"/>
        <end position="555"/>
    </location>
</feature>
<feature type="coiled-coil region" evidence="1">
    <location>
        <begin position="644"/>
        <end position="678"/>
    </location>
</feature>
<dbReference type="EMBL" id="QEAM01000307">
    <property type="protein sequence ID" value="TPX41692.1"/>
    <property type="molecule type" value="Genomic_DNA"/>
</dbReference>
<feature type="compositionally biased region" description="Polar residues" evidence="2">
    <location>
        <begin position="419"/>
        <end position="439"/>
    </location>
</feature>
<dbReference type="VEuPathDB" id="FungiDB:SeMB42_g05038"/>
<evidence type="ECO:0000256" key="1">
    <source>
        <dbReference type="SAM" id="Coils"/>
    </source>
</evidence>
<evidence type="ECO:0000313" key="3">
    <source>
        <dbReference type="EMBL" id="TPX41692.1"/>
    </source>
</evidence>
<feature type="compositionally biased region" description="Basic and acidic residues" evidence="2">
    <location>
        <begin position="253"/>
        <end position="284"/>
    </location>
</feature>
<feature type="coiled-coil region" evidence="1">
    <location>
        <begin position="302"/>
        <end position="350"/>
    </location>
</feature>
<accession>A0A507CTZ2</accession>
<feature type="region of interest" description="Disordered" evidence="2">
    <location>
        <begin position="466"/>
        <end position="525"/>
    </location>
</feature>
<feature type="compositionally biased region" description="Polar residues" evidence="2">
    <location>
        <begin position="607"/>
        <end position="620"/>
    </location>
</feature>
<evidence type="ECO:0000313" key="5">
    <source>
        <dbReference type="Proteomes" id="UP000317494"/>
    </source>
</evidence>
<feature type="compositionally biased region" description="Basic residues" evidence="2">
    <location>
        <begin position="178"/>
        <end position="190"/>
    </location>
</feature>
<reference evidence="5 6" key="1">
    <citation type="journal article" date="2019" name="Sci. Rep.">
        <title>Comparative genomics of chytrid fungi reveal insights into the obligate biotrophic and pathogenic lifestyle of Synchytrium endobioticum.</title>
        <authorList>
            <person name="van de Vossenberg B.T.L.H."/>
            <person name="Warris S."/>
            <person name="Nguyen H.D.T."/>
            <person name="van Gent-Pelzer M.P.E."/>
            <person name="Joly D.L."/>
            <person name="van de Geest H.C."/>
            <person name="Bonants P.J.M."/>
            <person name="Smith D.S."/>
            <person name="Levesque C.A."/>
            <person name="van der Lee T.A.J."/>
        </authorList>
    </citation>
    <scope>NUCLEOTIDE SEQUENCE [LARGE SCALE GENOMIC DNA]</scope>
    <source>
        <strain evidence="3 6">LEV6574</strain>
        <strain evidence="4 5">MB42</strain>
    </source>
</reference>
<sequence length="772" mass="87273">MVPSTLDVPIFESLYEAEQKRTHLNTIRAALKRKRDEHEYDLPTDFGKKLLKRIRMLEEAGKVNEPQTLRFSLSLPAYDMIHLRPKGQDRRRALNELAAAAPFTNSKHKAQETEEEHKGSGSTCPTPAPAPVPTAAQDSVKRPRRVQQQLPRNPSSQVRKHKDCEASPSTPTPSSAKSYRKRAPSRKPKAKPTPSNIVLRKRIPQPLVTDQEDDDADDDDEQNHEHIQPSRRSLSGHQVWGATDQYNGQHNCRTADRERKRRQQDKGKDPIREPPPKSKSELRARIQRIPTRSAHVLRSPQHEAVTEKITVLQKDNEILERRCSRFVREINNLESQLQAAQELYHSTELELLDLRLRDNQVTRTAQGNLEALCQQVNHLQTQLRQGQNPDRVQLHVATKELQVEKTRILNVHVENETFTPNRVTNNAGSSQLHRQPSRSTSREDGDRIADLEDVQDQTDALDTNLQEVTTQEVGNNGFPSPEPLQERMHTPPPPIRTTGSNLCDESEDELPSSAPLQHEGGPDILSQSSDVMRLFAEHHRQETPPTVQENIKQPQMSPPPLRTSSTRMSRADTTTTATTLDHTTPPSSKLAPQLSSIRAAPGPLSCPPSSQLDQPSEDSQLNPPIHAYRLNSRTHPADSQTLDARIINERTQDLQDELDALRRTHLAARQQLDALRTKYDLVESESVQKDVTIQSLRLLNTTIAAELERKSDALHAVSCKLKSVARKHVKYQKEANALIQAFKQSCERHVKEGQEVAKVWLPESGEEEEDHA</sequence>
<feature type="region of interest" description="Disordered" evidence="2">
    <location>
        <begin position="419"/>
        <end position="446"/>
    </location>
</feature>
<evidence type="ECO:0000313" key="6">
    <source>
        <dbReference type="Proteomes" id="UP000320475"/>
    </source>
</evidence>
<gene>
    <name evidence="3" type="ORF">SeLEV6574_g05965</name>
    <name evidence="4" type="ORF">SeMB42_g05038</name>
</gene>
<keyword evidence="1" id="KW-0175">Coiled coil</keyword>
<protein>
    <submittedName>
        <fullName evidence="4">Uncharacterized protein</fullName>
    </submittedName>
</protein>
<comment type="caution">
    <text evidence="4">The sequence shown here is derived from an EMBL/GenBank/DDBJ whole genome shotgun (WGS) entry which is preliminary data.</text>
</comment>
<dbReference type="Proteomes" id="UP000317494">
    <property type="component" value="Unassembled WGS sequence"/>
</dbReference>